<comment type="caution">
    <text evidence="7">The sequence shown here is derived from an EMBL/GenBank/DDBJ whole genome shotgun (WGS) entry which is preliminary data.</text>
</comment>
<feature type="domain" description="ABC transporter" evidence="5">
    <location>
        <begin position="2"/>
        <end position="227"/>
    </location>
</feature>
<dbReference type="Pfam" id="PF00005">
    <property type="entry name" value="ABC_tran"/>
    <property type="match status" value="1"/>
</dbReference>
<keyword evidence="3 7" id="KW-0067">ATP-binding</keyword>
<evidence type="ECO:0000313" key="7">
    <source>
        <dbReference type="EMBL" id="PZW49082.1"/>
    </source>
</evidence>
<dbReference type="SMART" id="SM00382">
    <property type="entry name" value="AAA"/>
    <property type="match status" value="1"/>
</dbReference>
<evidence type="ECO:0000259" key="6">
    <source>
        <dbReference type="PROSITE" id="PS51866"/>
    </source>
</evidence>
<dbReference type="OrthoDB" id="9802264at2"/>
<name>A0A2W7IPB2_9PROT</name>
<evidence type="ECO:0000256" key="2">
    <source>
        <dbReference type="ARBA" id="ARBA00022741"/>
    </source>
</evidence>
<protein>
    <submittedName>
        <fullName evidence="7">Molybdate transport system ATP-binding protein</fullName>
    </submittedName>
</protein>
<organism evidence="7 8">
    <name type="scientific">Humitalea rosea</name>
    <dbReference type="NCBI Taxonomy" id="990373"/>
    <lineage>
        <taxon>Bacteria</taxon>
        <taxon>Pseudomonadati</taxon>
        <taxon>Pseudomonadota</taxon>
        <taxon>Alphaproteobacteria</taxon>
        <taxon>Acetobacterales</taxon>
        <taxon>Roseomonadaceae</taxon>
        <taxon>Humitalea</taxon>
    </lineage>
</organism>
<keyword evidence="1" id="KW-0813">Transport</keyword>
<dbReference type="GO" id="GO:0005524">
    <property type="term" value="F:ATP binding"/>
    <property type="evidence" value="ECO:0007669"/>
    <property type="project" value="UniProtKB-KW"/>
</dbReference>
<dbReference type="InterPro" id="IPR017871">
    <property type="entry name" value="ABC_transporter-like_CS"/>
</dbReference>
<dbReference type="Proteomes" id="UP000249688">
    <property type="component" value="Unassembled WGS sequence"/>
</dbReference>
<gene>
    <name evidence="7" type="ORF">C8P66_103108</name>
</gene>
<dbReference type="PANTHER" id="PTHR43514:SF4">
    <property type="entry name" value="ABC TRANSPORTER I FAMILY MEMBER 10"/>
    <property type="match status" value="1"/>
</dbReference>
<evidence type="ECO:0000313" key="8">
    <source>
        <dbReference type="Proteomes" id="UP000249688"/>
    </source>
</evidence>
<dbReference type="InterPro" id="IPR008995">
    <property type="entry name" value="Mo/tungstate-bd_C_term_dom"/>
</dbReference>
<keyword evidence="4" id="KW-0500">Molybdenum</keyword>
<dbReference type="InterPro" id="IPR011868">
    <property type="entry name" value="ModC_ABC_ATP-bd"/>
</dbReference>
<dbReference type="GO" id="GO:0015098">
    <property type="term" value="F:molybdate ion transmembrane transporter activity"/>
    <property type="evidence" value="ECO:0007669"/>
    <property type="project" value="InterPro"/>
</dbReference>
<dbReference type="Gene3D" id="2.40.50.100">
    <property type="match status" value="1"/>
</dbReference>
<dbReference type="InterPro" id="IPR027417">
    <property type="entry name" value="P-loop_NTPase"/>
</dbReference>
<keyword evidence="2" id="KW-0547">Nucleotide-binding</keyword>
<accession>A0A2W7IPB2</accession>
<dbReference type="PANTHER" id="PTHR43514">
    <property type="entry name" value="ABC TRANSPORTER I FAMILY MEMBER 10"/>
    <property type="match status" value="1"/>
</dbReference>
<evidence type="ECO:0000256" key="3">
    <source>
        <dbReference type="ARBA" id="ARBA00022840"/>
    </source>
</evidence>
<dbReference type="NCBIfam" id="TIGR02142">
    <property type="entry name" value="modC_ABC"/>
    <property type="match status" value="1"/>
</dbReference>
<feature type="domain" description="Mop" evidence="6">
    <location>
        <begin position="287"/>
        <end position="353"/>
    </location>
</feature>
<evidence type="ECO:0000256" key="4">
    <source>
        <dbReference type="PROSITE-ProRule" id="PRU01213"/>
    </source>
</evidence>
<dbReference type="GO" id="GO:0016020">
    <property type="term" value="C:membrane"/>
    <property type="evidence" value="ECO:0007669"/>
    <property type="project" value="InterPro"/>
</dbReference>
<dbReference type="EMBL" id="QKYU01000003">
    <property type="protein sequence ID" value="PZW49082.1"/>
    <property type="molecule type" value="Genomic_DNA"/>
</dbReference>
<dbReference type="InterPro" id="IPR050334">
    <property type="entry name" value="Molybdenum_import_ModC"/>
</dbReference>
<dbReference type="InterPro" id="IPR003439">
    <property type="entry name" value="ABC_transporter-like_ATP-bd"/>
</dbReference>
<sequence>MLRVAIGHRFPGGMALDIGFSAPGGVTVLFGPSGAGKSSVLLAIAGLLRPERAEIRLDDLALHQLPAEARRAGVVFQEARLFPHMSVRRNLLFGLRRAPRGAEGPSPEAVIGLLGLDGLLDRRPQRLSGGERQRVALGRALLSRPRLLLMDEPLASLDLPRRAEILPFLESLVATAGLPVVYVTHALEEADRLADHLVLIEAGRVVAEGPPEALSARTDLALLAGRRDAGVLLRASIAGHDAARGLTRIAVGDQMLTVPLRPEPAGSPLRLRLRARDVAVATAPPHGLAAHSVLAARLVGIAPAGPAEVFLTLHAGSVTLLARTPRHAVAALDLVPGRDLWALVRVGALDHGAG</sequence>
<reference evidence="7 8" key="1">
    <citation type="submission" date="2018-06" db="EMBL/GenBank/DDBJ databases">
        <title>Genomic Encyclopedia of Archaeal and Bacterial Type Strains, Phase II (KMG-II): from individual species to whole genera.</title>
        <authorList>
            <person name="Goeker M."/>
        </authorList>
    </citation>
    <scope>NUCLEOTIDE SEQUENCE [LARGE SCALE GENOMIC DNA]</scope>
    <source>
        <strain evidence="7 8">DSM 24525</strain>
    </source>
</reference>
<dbReference type="PROSITE" id="PS51866">
    <property type="entry name" value="MOP"/>
    <property type="match status" value="1"/>
</dbReference>
<evidence type="ECO:0000256" key="1">
    <source>
        <dbReference type="ARBA" id="ARBA00022448"/>
    </source>
</evidence>
<dbReference type="InterPro" id="IPR004606">
    <property type="entry name" value="Mop_domain"/>
</dbReference>
<dbReference type="GO" id="GO:0016887">
    <property type="term" value="F:ATP hydrolysis activity"/>
    <property type="evidence" value="ECO:0007669"/>
    <property type="project" value="InterPro"/>
</dbReference>
<evidence type="ECO:0000259" key="5">
    <source>
        <dbReference type="PROSITE" id="PS50893"/>
    </source>
</evidence>
<dbReference type="AlphaFoldDB" id="A0A2W7IPB2"/>
<dbReference type="SUPFAM" id="SSF52540">
    <property type="entry name" value="P-loop containing nucleoside triphosphate hydrolases"/>
    <property type="match status" value="1"/>
</dbReference>
<dbReference type="SUPFAM" id="SSF50331">
    <property type="entry name" value="MOP-like"/>
    <property type="match status" value="1"/>
</dbReference>
<dbReference type="GO" id="GO:0140359">
    <property type="term" value="F:ABC-type transporter activity"/>
    <property type="evidence" value="ECO:0007669"/>
    <property type="project" value="InterPro"/>
</dbReference>
<dbReference type="RefSeq" id="WP_111396793.1">
    <property type="nucleotide sequence ID" value="NZ_QKYU01000003.1"/>
</dbReference>
<dbReference type="PROSITE" id="PS50893">
    <property type="entry name" value="ABC_TRANSPORTER_2"/>
    <property type="match status" value="1"/>
</dbReference>
<dbReference type="PROSITE" id="PS00211">
    <property type="entry name" value="ABC_TRANSPORTER_1"/>
    <property type="match status" value="1"/>
</dbReference>
<dbReference type="InterPro" id="IPR003593">
    <property type="entry name" value="AAA+_ATPase"/>
</dbReference>
<keyword evidence="8" id="KW-1185">Reference proteome</keyword>
<dbReference type="Gene3D" id="3.40.50.300">
    <property type="entry name" value="P-loop containing nucleotide triphosphate hydrolases"/>
    <property type="match status" value="1"/>
</dbReference>
<proteinExistence type="predicted"/>